<feature type="transmembrane region" description="Helical" evidence="1">
    <location>
        <begin position="12"/>
        <end position="28"/>
    </location>
</feature>
<keyword evidence="1" id="KW-0472">Membrane</keyword>
<reference evidence="2" key="1">
    <citation type="journal article" date="2021" name="Proc. Natl. Acad. Sci. U.S.A.">
        <title>A Catalog of Tens of Thousands of Viruses from Human Metagenomes Reveals Hidden Associations with Chronic Diseases.</title>
        <authorList>
            <person name="Tisza M.J."/>
            <person name="Buck C.B."/>
        </authorList>
    </citation>
    <scope>NUCLEOTIDE SEQUENCE</scope>
    <source>
        <strain evidence="2">CtWhx86</strain>
    </source>
</reference>
<evidence type="ECO:0000313" key="2">
    <source>
        <dbReference type="EMBL" id="DAE20837.1"/>
    </source>
</evidence>
<protein>
    <submittedName>
        <fullName evidence="2">Uncharacterized protein</fullName>
    </submittedName>
</protein>
<organism evidence="2">
    <name type="scientific">Siphoviridae sp. ctWhx86</name>
    <dbReference type="NCBI Taxonomy" id="2826362"/>
    <lineage>
        <taxon>Viruses</taxon>
        <taxon>Duplodnaviria</taxon>
        <taxon>Heunggongvirae</taxon>
        <taxon>Uroviricota</taxon>
        <taxon>Caudoviricetes</taxon>
    </lineage>
</organism>
<sequence>MHQEQQRYILQYLLLNLLSFLQLLYIHHKSPKILYFF</sequence>
<keyword evidence="1" id="KW-0812">Transmembrane</keyword>
<evidence type="ECO:0000256" key="1">
    <source>
        <dbReference type="SAM" id="Phobius"/>
    </source>
</evidence>
<dbReference type="EMBL" id="BK015702">
    <property type="protein sequence ID" value="DAE20837.1"/>
    <property type="molecule type" value="Genomic_DNA"/>
</dbReference>
<proteinExistence type="predicted"/>
<accession>A0A8S5QPZ9</accession>
<name>A0A8S5QPZ9_9CAUD</name>
<keyword evidence="1" id="KW-1133">Transmembrane helix</keyword>